<evidence type="ECO:0000313" key="3">
    <source>
        <dbReference type="Proteomes" id="UP000589738"/>
    </source>
</evidence>
<gene>
    <name evidence="2" type="ORF">HNP36_003038</name>
</gene>
<sequence>MRKKLFLRLVFLTAVAFSLHSCRTEDEYLSVKETSYSSDKFQVFTPLSKEPVNYASGFRKLLEKYDSINGTGHSRSGFLMQKGISNGSYVEFSIHSQDIILENGDRWIIYPRISNSSVSGLTVAVLNKKETFVEYLDLNPASEYYVKIIDLFRLQYQKSVRKAQSANKGGNDCGWDVSNPCDIEDIIITVPQPGGNGGGPGGWGGGNTSGACSQFQNCIDPNPAGGGNGQGPYVNNNPCAKTKAIANNPERQTGINELRDKSKLGGEKGFMTKPDGTPGPIMNGGDHEVQFGDVSGYQGYTHNHTPTGVKMFSNEDIHKLFAFIIKQPAGAPIDDAFGEMIGSQVCPNCPEGYEYYYYIIRFTGLLYEAVNIYQTAYDFDALGSSYEKFERELRNKSGYSSQNGNFMSTKGLEEVFFNALDNMGIDKSKMLLQKVNQNGNVTNVILDANGKPQDIPCP</sequence>
<feature type="signal peptide" evidence="1">
    <location>
        <begin position="1"/>
        <end position="21"/>
    </location>
</feature>
<feature type="chain" id="PRO_5032473449" evidence="1">
    <location>
        <begin position="22"/>
        <end position="458"/>
    </location>
</feature>
<organism evidence="2 3">
    <name type="scientific">Chryseobacterium shigense</name>
    <dbReference type="NCBI Taxonomy" id="297244"/>
    <lineage>
        <taxon>Bacteria</taxon>
        <taxon>Pseudomonadati</taxon>
        <taxon>Bacteroidota</taxon>
        <taxon>Flavobacteriia</taxon>
        <taxon>Flavobacteriales</taxon>
        <taxon>Weeksellaceae</taxon>
        <taxon>Chryseobacterium group</taxon>
        <taxon>Chryseobacterium</taxon>
    </lineage>
</organism>
<dbReference type="RefSeq" id="WP_184165283.1">
    <property type="nucleotide sequence ID" value="NZ_JACHLC010000004.1"/>
</dbReference>
<accession>A0A841NL30</accession>
<evidence type="ECO:0000313" key="2">
    <source>
        <dbReference type="EMBL" id="MBB6371949.1"/>
    </source>
</evidence>
<comment type="caution">
    <text evidence="2">The sequence shown here is derived from an EMBL/GenBank/DDBJ whole genome shotgun (WGS) entry which is preliminary data.</text>
</comment>
<reference evidence="2 3" key="1">
    <citation type="submission" date="2020-08" db="EMBL/GenBank/DDBJ databases">
        <title>Functional genomics of gut bacteria from endangered species of beetles.</title>
        <authorList>
            <person name="Carlos-Shanley C."/>
        </authorList>
    </citation>
    <scope>NUCLEOTIDE SEQUENCE [LARGE SCALE GENOMIC DNA]</scope>
    <source>
        <strain evidence="2 3">S00136</strain>
    </source>
</reference>
<protein>
    <submittedName>
        <fullName evidence="2">Uncharacterized protein</fullName>
    </submittedName>
</protein>
<dbReference type="AlphaFoldDB" id="A0A841NL30"/>
<evidence type="ECO:0000256" key="1">
    <source>
        <dbReference type="SAM" id="SignalP"/>
    </source>
</evidence>
<dbReference type="Proteomes" id="UP000589738">
    <property type="component" value="Unassembled WGS sequence"/>
</dbReference>
<proteinExistence type="predicted"/>
<keyword evidence="1" id="KW-0732">Signal</keyword>
<keyword evidence="3" id="KW-1185">Reference proteome</keyword>
<dbReference type="EMBL" id="JACHLC010000004">
    <property type="protein sequence ID" value="MBB6371949.1"/>
    <property type="molecule type" value="Genomic_DNA"/>
</dbReference>
<name>A0A841NL30_9FLAO</name>